<dbReference type="AlphaFoldDB" id="A0A2N9F771"/>
<gene>
    <name evidence="13" type="ORF">FSB_LOCUS14659</name>
</gene>
<sequence length="376" mass="41831">MNGTIPESFGQLSELGELYLQANSWEGVITEAQLMNLTRLEHVILRTDTNQSLVFNVTYSWVPSFRLKSLELESCLVGPKFPVWLQVQSELTTVTLKNVGISDTIPEERNNSLEGEIPASLQNCSLMSIDLGNSTTMYNNNFHSRRYYYMEQTIIVTKGRELEYGRTLQFVNSVDLLGNNLTGGIPDQITSLAELGTLNLLMNHLTANIPENIGNLRWLETLDLSHNNLSGPIPESMSSLTSLAHLNLSYNNLTGKIPSGNQLQTLNDASIYKGNPSLCGSPLPTKCQEEGDTSNVPNFSEGGVEKNENESEMLGIFISMATGFVVGLCGVCGTLLIKQSWRKAYFQFVDHMKDRVYDIIILGMIHLRRKIGLSRI</sequence>
<dbReference type="Pfam" id="PF13855">
    <property type="entry name" value="LRR_8"/>
    <property type="match status" value="1"/>
</dbReference>
<evidence type="ECO:0008006" key="14">
    <source>
        <dbReference type="Google" id="ProtNLM"/>
    </source>
</evidence>
<dbReference type="InterPro" id="IPR032675">
    <property type="entry name" value="LRR_dom_sf"/>
</dbReference>
<evidence type="ECO:0000256" key="3">
    <source>
        <dbReference type="ARBA" id="ARBA00022614"/>
    </source>
</evidence>
<dbReference type="EMBL" id="OIVN01000876">
    <property type="protein sequence ID" value="SPC86777.1"/>
    <property type="molecule type" value="Genomic_DNA"/>
</dbReference>
<evidence type="ECO:0000256" key="8">
    <source>
        <dbReference type="ARBA" id="ARBA00023136"/>
    </source>
</evidence>
<evidence type="ECO:0000256" key="9">
    <source>
        <dbReference type="ARBA" id="ARBA00023170"/>
    </source>
</evidence>
<comment type="similarity">
    <text evidence="2">Belongs to the RLP family.</text>
</comment>
<evidence type="ECO:0000256" key="1">
    <source>
        <dbReference type="ARBA" id="ARBA00004479"/>
    </source>
</evidence>
<dbReference type="PANTHER" id="PTHR48063">
    <property type="entry name" value="LRR RECEPTOR-LIKE KINASE"/>
    <property type="match status" value="1"/>
</dbReference>
<feature type="region of interest" description="Disordered" evidence="11">
    <location>
        <begin position="285"/>
        <end position="304"/>
    </location>
</feature>
<dbReference type="InterPro" id="IPR046956">
    <property type="entry name" value="RLP23-like"/>
</dbReference>
<dbReference type="FunFam" id="3.80.10.10:FF:000111">
    <property type="entry name" value="LRR receptor-like serine/threonine-protein kinase ERECTA"/>
    <property type="match status" value="1"/>
</dbReference>
<keyword evidence="7 12" id="KW-1133">Transmembrane helix</keyword>
<keyword evidence="6" id="KW-0677">Repeat</keyword>
<evidence type="ECO:0000256" key="5">
    <source>
        <dbReference type="ARBA" id="ARBA00022729"/>
    </source>
</evidence>
<evidence type="ECO:0000256" key="12">
    <source>
        <dbReference type="SAM" id="Phobius"/>
    </source>
</evidence>
<keyword evidence="10" id="KW-0325">Glycoprotein</keyword>
<dbReference type="PRINTS" id="PR00019">
    <property type="entry name" value="LEURICHRPT"/>
</dbReference>
<keyword evidence="9" id="KW-0675">Receptor</keyword>
<accession>A0A2N9F771</accession>
<evidence type="ECO:0000256" key="11">
    <source>
        <dbReference type="SAM" id="MobiDB-lite"/>
    </source>
</evidence>
<evidence type="ECO:0000256" key="2">
    <source>
        <dbReference type="ARBA" id="ARBA00009592"/>
    </source>
</evidence>
<dbReference type="GO" id="GO:0016020">
    <property type="term" value="C:membrane"/>
    <property type="evidence" value="ECO:0007669"/>
    <property type="project" value="UniProtKB-SubCell"/>
</dbReference>
<dbReference type="PROSITE" id="PS51450">
    <property type="entry name" value="LRR"/>
    <property type="match status" value="1"/>
</dbReference>
<name>A0A2N9F771_FAGSY</name>
<keyword evidence="4 12" id="KW-0812">Transmembrane</keyword>
<dbReference type="Gene3D" id="3.80.10.10">
    <property type="entry name" value="Ribonuclease Inhibitor"/>
    <property type="match status" value="1"/>
</dbReference>
<dbReference type="SUPFAM" id="SSF52058">
    <property type="entry name" value="L domain-like"/>
    <property type="match status" value="1"/>
</dbReference>
<feature type="transmembrane region" description="Helical" evidence="12">
    <location>
        <begin position="314"/>
        <end position="337"/>
    </location>
</feature>
<evidence type="ECO:0000256" key="6">
    <source>
        <dbReference type="ARBA" id="ARBA00022737"/>
    </source>
</evidence>
<evidence type="ECO:0000313" key="13">
    <source>
        <dbReference type="EMBL" id="SPC86777.1"/>
    </source>
</evidence>
<proteinExistence type="inferred from homology"/>
<organism evidence="13">
    <name type="scientific">Fagus sylvatica</name>
    <name type="common">Beechnut</name>
    <dbReference type="NCBI Taxonomy" id="28930"/>
    <lineage>
        <taxon>Eukaryota</taxon>
        <taxon>Viridiplantae</taxon>
        <taxon>Streptophyta</taxon>
        <taxon>Embryophyta</taxon>
        <taxon>Tracheophyta</taxon>
        <taxon>Spermatophyta</taxon>
        <taxon>Magnoliopsida</taxon>
        <taxon>eudicotyledons</taxon>
        <taxon>Gunneridae</taxon>
        <taxon>Pentapetalae</taxon>
        <taxon>rosids</taxon>
        <taxon>fabids</taxon>
        <taxon>Fagales</taxon>
        <taxon>Fagaceae</taxon>
        <taxon>Fagus</taxon>
    </lineage>
</organism>
<evidence type="ECO:0000256" key="7">
    <source>
        <dbReference type="ARBA" id="ARBA00022989"/>
    </source>
</evidence>
<keyword evidence="5" id="KW-0732">Signal</keyword>
<dbReference type="InterPro" id="IPR001611">
    <property type="entry name" value="Leu-rich_rpt"/>
</dbReference>
<keyword evidence="3" id="KW-0433">Leucine-rich repeat</keyword>
<keyword evidence="8 12" id="KW-0472">Membrane</keyword>
<evidence type="ECO:0000256" key="10">
    <source>
        <dbReference type="ARBA" id="ARBA00023180"/>
    </source>
</evidence>
<comment type="subcellular location">
    <subcellularLocation>
        <location evidence="1">Membrane</location>
        <topology evidence="1">Single-pass type I membrane protein</topology>
    </subcellularLocation>
</comment>
<evidence type="ECO:0000256" key="4">
    <source>
        <dbReference type="ARBA" id="ARBA00022692"/>
    </source>
</evidence>
<reference evidence="13" key="1">
    <citation type="submission" date="2018-02" db="EMBL/GenBank/DDBJ databases">
        <authorList>
            <person name="Cohen D.B."/>
            <person name="Kent A.D."/>
        </authorList>
    </citation>
    <scope>NUCLEOTIDE SEQUENCE</scope>
</reference>
<protein>
    <recommendedName>
        <fullName evidence="14">Leucine-rich repeat-containing N-terminal plant-type domain-containing protein</fullName>
    </recommendedName>
</protein>
<dbReference type="PANTHER" id="PTHR48063:SF90">
    <property type="entry name" value="OS11G0565920 PROTEIN"/>
    <property type="match status" value="1"/>
</dbReference>